<keyword evidence="7" id="KW-1015">Disulfide bond</keyword>
<dbReference type="GO" id="GO:0042546">
    <property type="term" value="P:cell wall biogenesis"/>
    <property type="evidence" value="ECO:0007669"/>
    <property type="project" value="InterPro"/>
</dbReference>
<evidence type="ECO:0000313" key="13">
    <source>
        <dbReference type="Proteomes" id="UP001497516"/>
    </source>
</evidence>
<organism evidence="12 13">
    <name type="scientific">Linum trigynum</name>
    <dbReference type="NCBI Taxonomy" id="586398"/>
    <lineage>
        <taxon>Eukaryota</taxon>
        <taxon>Viridiplantae</taxon>
        <taxon>Streptophyta</taxon>
        <taxon>Embryophyta</taxon>
        <taxon>Tracheophyta</taxon>
        <taxon>Spermatophyta</taxon>
        <taxon>Magnoliopsida</taxon>
        <taxon>eudicotyledons</taxon>
        <taxon>Gunneridae</taxon>
        <taxon>Pentapetalae</taxon>
        <taxon>rosids</taxon>
        <taxon>fabids</taxon>
        <taxon>Malpighiales</taxon>
        <taxon>Linaceae</taxon>
        <taxon>Linum</taxon>
    </lineage>
</organism>
<comment type="similarity">
    <text evidence="10">Belongs to the glycosyl hydrolase 16 family.</text>
</comment>
<feature type="active site" description="Nucleophile" evidence="9">
    <location>
        <position position="117"/>
    </location>
</feature>
<dbReference type="GO" id="GO:0071555">
    <property type="term" value="P:cell wall organization"/>
    <property type="evidence" value="ECO:0007669"/>
    <property type="project" value="UniProtKB-KW"/>
</dbReference>
<keyword evidence="1 10" id="KW-0134">Cell wall</keyword>
<dbReference type="GO" id="GO:0004553">
    <property type="term" value="F:hydrolase activity, hydrolyzing O-glycosyl compounds"/>
    <property type="evidence" value="ECO:0007669"/>
    <property type="project" value="InterPro"/>
</dbReference>
<feature type="active site" description="Proton donor" evidence="9">
    <location>
        <position position="121"/>
    </location>
</feature>
<feature type="domain" description="GH16" evidence="11">
    <location>
        <begin position="21"/>
        <end position="233"/>
    </location>
</feature>
<dbReference type="PROSITE" id="PS51762">
    <property type="entry name" value="GH16_2"/>
    <property type="match status" value="1"/>
</dbReference>
<accession>A0AAV2FLU8</accession>
<evidence type="ECO:0000256" key="1">
    <source>
        <dbReference type="ARBA" id="ARBA00022512"/>
    </source>
</evidence>
<dbReference type="EC" id="2.4.1.207" evidence="10"/>
<comment type="subcellular location">
    <subcellularLocation>
        <location evidence="10">Secreted</location>
        <location evidence="10">Cell wall</location>
    </subcellularLocation>
    <subcellularLocation>
        <location evidence="10">Secreted</location>
        <location evidence="10">Extracellular space</location>
        <location evidence="10">Apoplast</location>
    </subcellularLocation>
</comment>
<evidence type="ECO:0000256" key="6">
    <source>
        <dbReference type="ARBA" id="ARBA00022801"/>
    </source>
</evidence>
<dbReference type="GO" id="GO:0048046">
    <property type="term" value="C:apoplast"/>
    <property type="evidence" value="ECO:0007669"/>
    <property type="project" value="UniProtKB-SubCell"/>
</dbReference>
<keyword evidence="6 10" id="KW-0378">Hydrolase</keyword>
<dbReference type="PANTHER" id="PTHR31062">
    <property type="entry name" value="XYLOGLUCAN ENDOTRANSGLUCOSYLASE/HYDROLASE PROTEIN 8-RELATED"/>
    <property type="match status" value="1"/>
</dbReference>
<dbReference type="AlphaFoldDB" id="A0AAV2FLU8"/>
<comment type="function">
    <text evidence="10">Catalyzes xyloglucan endohydrolysis (XEH) and/or endotransglycosylation (XET). Cleaves and religates xyloglucan polymers, an essential constituent of the primary cell wall, and thereby participates in cell wall construction of growing tissues.</text>
</comment>
<keyword evidence="10" id="KW-0961">Cell wall biogenesis/degradation</keyword>
<dbReference type="FunFam" id="2.60.120.200:FF:000025">
    <property type="entry name" value="Xyloglucan endotransglucosylase/hydrolase"/>
    <property type="match status" value="1"/>
</dbReference>
<dbReference type="EMBL" id="OZ034820">
    <property type="protein sequence ID" value="CAL1399301.1"/>
    <property type="molecule type" value="Genomic_DNA"/>
</dbReference>
<evidence type="ECO:0000256" key="8">
    <source>
        <dbReference type="ARBA" id="ARBA00023295"/>
    </source>
</evidence>
<dbReference type="PIRSF" id="PIRSF005604">
    <property type="entry name" value="XET"/>
    <property type="match status" value="1"/>
</dbReference>
<evidence type="ECO:0000313" key="12">
    <source>
        <dbReference type="EMBL" id="CAL1399301.1"/>
    </source>
</evidence>
<dbReference type="InterPro" id="IPR000757">
    <property type="entry name" value="Beta-glucanase-like"/>
</dbReference>
<keyword evidence="3 10" id="KW-0964">Secreted</keyword>
<dbReference type="InterPro" id="IPR044791">
    <property type="entry name" value="Beta-glucanase/XTH"/>
</dbReference>
<keyword evidence="13" id="KW-1185">Reference proteome</keyword>
<dbReference type="Pfam" id="PF06955">
    <property type="entry name" value="XET_C"/>
    <property type="match status" value="1"/>
</dbReference>
<dbReference type="Gene3D" id="2.60.120.200">
    <property type="match status" value="1"/>
</dbReference>
<dbReference type="InterPro" id="IPR016455">
    <property type="entry name" value="XTH"/>
</dbReference>
<keyword evidence="5 10" id="KW-0732">Signal</keyword>
<evidence type="ECO:0000256" key="9">
    <source>
        <dbReference type="PIRSR" id="PIRSR005604-1"/>
    </source>
</evidence>
<comment type="PTM">
    <text evidence="10">Contains at least one intrachain disulfide bond essential for its enzymatic activity.</text>
</comment>
<dbReference type="InterPro" id="IPR013320">
    <property type="entry name" value="ConA-like_dom_sf"/>
</dbReference>
<protein>
    <recommendedName>
        <fullName evidence="10">Xyloglucan endotransglucosylase/hydrolase</fullName>
        <ecNumber evidence="10">2.4.1.207</ecNumber>
    </recommendedName>
</protein>
<dbReference type="Pfam" id="PF00722">
    <property type="entry name" value="Glyco_hydro_16"/>
    <property type="match status" value="1"/>
</dbReference>
<reference evidence="12 13" key="1">
    <citation type="submission" date="2024-04" db="EMBL/GenBank/DDBJ databases">
        <authorList>
            <person name="Fracassetti M."/>
        </authorList>
    </citation>
    <scope>NUCLEOTIDE SEQUENCE [LARGE SCALE GENOMIC DNA]</scope>
</reference>
<evidence type="ECO:0000256" key="2">
    <source>
        <dbReference type="ARBA" id="ARBA00022523"/>
    </source>
</evidence>
<evidence type="ECO:0000256" key="7">
    <source>
        <dbReference type="ARBA" id="ARBA00023157"/>
    </source>
</evidence>
<sequence length="298" mass="34675">MASSFPSFLLILFFLSSSISMATARPPRPGYRPSYRFRSMAFYRGYRTLWGQSHQRVDRNGVTIWLDRTSGSGFKSVKPYRSGYFGTSIKLQSGYTAGVNTAFYLSNSEAHPGNHDEVDIEFLGKTFDEPYTLQTNVYIRGSGDGRIIGREMKFHLWFDPTKNFHHYAIIWNPRELIFLVDDVPIRRYPRKSAATFPLRPMWVYGSIWDASAWATDDGKYKADYRYQPFVATYKNFKANGCTAYAPRWCRAATASPYRNGGMTRQQYSAMRWVQRNHMVYNYCWDSSRDRSLTPECRM</sequence>
<name>A0AAV2FLU8_9ROSI</name>
<evidence type="ECO:0000256" key="5">
    <source>
        <dbReference type="ARBA" id="ARBA00022729"/>
    </source>
</evidence>
<evidence type="ECO:0000256" key="4">
    <source>
        <dbReference type="ARBA" id="ARBA00022679"/>
    </source>
</evidence>
<feature type="signal peptide" evidence="10">
    <location>
        <begin position="1"/>
        <end position="24"/>
    </location>
</feature>
<evidence type="ECO:0000259" key="11">
    <source>
        <dbReference type="PROSITE" id="PS51762"/>
    </source>
</evidence>
<keyword evidence="2 10" id="KW-0052">Apoplast</keyword>
<dbReference type="SUPFAM" id="SSF49899">
    <property type="entry name" value="Concanavalin A-like lectins/glucanases"/>
    <property type="match status" value="1"/>
</dbReference>
<evidence type="ECO:0000256" key="10">
    <source>
        <dbReference type="RuleBase" id="RU361120"/>
    </source>
</evidence>
<keyword evidence="8 10" id="KW-0326">Glycosidase</keyword>
<keyword evidence="4 10" id="KW-0808">Transferase</keyword>
<feature type="chain" id="PRO_5043089936" description="Xyloglucan endotransglucosylase/hydrolase" evidence="10">
    <location>
        <begin position="25"/>
        <end position="298"/>
    </location>
</feature>
<proteinExistence type="inferred from homology"/>
<dbReference type="InterPro" id="IPR010713">
    <property type="entry name" value="XET_C"/>
</dbReference>
<dbReference type="GO" id="GO:0010411">
    <property type="term" value="P:xyloglucan metabolic process"/>
    <property type="evidence" value="ECO:0007669"/>
    <property type="project" value="InterPro"/>
</dbReference>
<evidence type="ECO:0000256" key="3">
    <source>
        <dbReference type="ARBA" id="ARBA00022525"/>
    </source>
</evidence>
<dbReference type="GO" id="GO:0016762">
    <property type="term" value="F:xyloglucan:xyloglucosyl transferase activity"/>
    <property type="evidence" value="ECO:0007669"/>
    <property type="project" value="UniProtKB-EC"/>
</dbReference>
<gene>
    <name evidence="12" type="ORF">LTRI10_LOCUS39492</name>
</gene>
<dbReference type="Proteomes" id="UP001497516">
    <property type="component" value="Chromosome 7"/>
</dbReference>